<dbReference type="STRING" id="1141662.OOA_09498"/>
<evidence type="ECO:0000313" key="9">
    <source>
        <dbReference type="EMBL" id="EKT61828.1"/>
    </source>
</evidence>
<comment type="caution">
    <text evidence="9">The sequence shown here is derived from an EMBL/GenBank/DDBJ whole genome shotgun (WGS) entry which is preliminary data.</text>
</comment>
<dbReference type="RefSeq" id="WP_008911915.1">
    <property type="nucleotide sequence ID" value="NZ_KB233222.1"/>
</dbReference>
<sequence length="160" mass="18055">MSNISLLRIDDRLIHGQVMTGWVKHLNASKIIIIDNELVNDDFMISVLEMAVPSHMQLNIYSVDNAVSILKNIQNDGRDDQIIILVKSPLPVWELIKQDVNFDTLTVGGMGVNENRTKLYRNLAASQSEREAFREISKTGLPILIQVIPNDNPSDLLQHL</sequence>
<dbReference type="GO" id="GO:0009401">
    <property type="term" value="P:phosphoenolpyruvate-dependent sugar phosphotransferase system"/>
    <property type="evidence" value="ECO:0007669"/>
    <property type="project" value="UniProtKB-KW"/>
</dbReference>
<dbReference type="InterPro" id="IPR004720">
    <property type="entry name" value="PTS_IIB_sorbose-sp"/>
</dbReference>
<dbReference type="InterPro" id="IPR036667">
    <property type="entry name" value="PTS_IIB_sorbose-sp_sf"/>
</dbReference>
<dbReference type="Gene3D" id="3.40.35.10">
    <property type="entry name" value="Phosphotransferase system, sorbose subfamily IIB component"/>
    <property type="match status" value="1"/>
</dbReference>
<evidence type="ECO:0000313" key="10">
    <source>
        <dbReference type="Proteomes" id="UP000009336"/>
    </source>
</evidence>
<keyword evidence="10" id="KW-1185">Reference proteome</keyword>
<keyword evidence="5" id="KW-0808">Transferase</keyword>
<keyword evidence="2" id="KW-0813">Transport</keyword>
<evidence type="ECO:0000256" key="5">
    <source>
        <dbReference type="ARBA" id="ARBA00022679"/>
    </source>
</evidence>
<dbReference type="HOGENOM" id="CLU_116175_2_1_6"/>
<dbReference type="OrthoDB" id="7065728at2"/>
<evidence type="ECO:0000256" key="7">
    <source>
        <dbReference type="ARBA" id="ARBA00022777"/>
    </source>
</evidence>
<dbReference type="PATRIC" id="fig|1141662.3.peg.1925"/>
<evidence type="ECO:0000256" key="3">
    <source>
        <dbReference type="ARBA" id="ARBA00022490"/>
    </source>
</evidence>
<evidence type="ECO:0000256" key="1">
    <source>
        <dbReference type="ARBA" id="ARBA00004496"/>
    </source>
</evidence>
<feature type="domain" description="PTS EIIB type-4" evidence="8">
    <location>
        <begin position="1"/>
        <end position="160"/>
    </location>
</feature>
<organism evidence="9 10">
    <name type="scientific">Providencia burhodogranariea DSM 19968</name>
    <dbReference type="NCBI Taxonomy" id="1141662"/>
    <lineage>
        <taxon>Bacteria</taxon>
        <taxon>Pseudomonadati</taxon>
        <taxon>Pseudomonadota</taxon>
        <taxon>Gammaproteobacteria</taxon>
        <taxon>Enterobacterales</taxon>
        <taxon>Morganellaceae</taxon>
        <taxon>Providencia</taxon>
    </lineage>
</organism>
<dbReference type="SUPFAM" id="SSF52728">
    <property type="entry name" value="PTS IIb component"/>
    <property type="match status" value="1"/>
</dbReference>
<name>K8WMJ8_9GAMM</name>
<accession>K8WMJ8</accession>
<dbReference type="Proteomes" id="UP000009336">
    <property type="component" value="Unassembled WGS sequence"/>
</dbReference>
<keyword evidence="6" id="KW-0598">Phosphotransferase system</keyword>
<reference evidence="9 10" key="1">
    <citation type="journal article" date="2012" name="BMC Genomics">
        <title>Comparative genomics of bacteria in the genus Providencia isolated from wild Drosophila melanogaster.</title>
        <authorList>
            <person name="Galac M.R."/>
            <person name="Lazzaro B.P."/>
        </authorList>
    </citation>
    <scope>NUCLEOTIDE SEQUENCE [LARGE SCALE GENOMIC DNA]</scope>
    <source>
        <strain evidence="9 10">DSM 19968</strain>
    </source>
</reference>
<evidence type="ECO:0000259" key="8">
    <source>
        <dbReference type="PROSITE" id="PS51101"/>
    </source>
</evidence>
<protein>
    <submittedName>
        <fullName evidence="9">PTS system, mannose-specific IIAB component</fullName>
    </submittedName>
</protein>
<dbReference type="AlphaFoldDB" id="K8WMJ8"/>
<proteinExistence type="predicted"/>
<dbReference type="PROSITE" id="PS51101">
    <property type="entry name" value="PTS_EIIB_TYPE_4"/>
    <property type="match status" value="1"/>
</dbReference>
<comment type="subcellular location">
    <subcellularLocation>
        <location evidence="1">Cytoplasm</location>
    </subcellularLocation>
</comment>
<dbReference type="EMBL" id="AKKL01000023">
    <property type="protein sequence ID" value="EKT61828.1"/>
    <property type="molecule type" value="Genomic_DNA"/>
</dbReference>
<evidence type="ECO:0000256" key="6">
    <source>
        <dbReference type="ARBA" id="ARBA00022683"/>
    </source>
</evidence>
<dbReference type="Pfam" id="PF03830">
    <property type="entry name" value="PTSIIB_sorb"/>
    <property type="match status" value="1"/>
</dbReference>
<evidence type="ECO:0000256" key="2">
    <source>
        <dbReference type="ARBA" id="ARBA00022448"/>
    </source>
</evidence>
<dbReference type="eggNOG" id="COG3444">
    <property type="taxonomic scope" value="Bacteria"/>
</dbReference>
<evidence type="ECO:0000256" key="4">
    <source>
        <dbReference type="ARBA" id="ARBA00022597"/>
    </source>
</evidence>
<keyword evidence="3" id="KW-0963">Cytoplasm</keyword>
<keyword evidence="4" id="KW-0762">Sugar transport</keyword>
<dbReference type="GO" id="GO:0016301">
    <property type="term" value="F:kinase activity"/>
    <property type="evidence" value="ECO:0007669"/>
    <property type="project" value="UniProtKB-KW"/>
</dbReference>
<gene>
    <name evidence="9" type="ORF">OOA_09498</name>
</gene>
<keyword evidence="7" id="KW-0418">Kinase</keyword>
<dbReference type="GO" id="GO:0008982">
    <property type="term" value="F:protein-N(PI)-phosphohistidine-sugar phosphotransferase activity"/>
    <property type="evidence" value="ECO:0007669"/>
    <property type="project" value="InterPro"/>
</dbReference>
<dbReference type="GO" id="GO:0005737">
    <property type="term" value="C:cytoplasm"/>
    <property type="evidence" value="ECO:0007669"/>
    <property type="project" value="UniProtKB-SubCell"/>
</dbReference>